<accession>A0ACB5SI28</accession>
<gene>
    <name evidence="1" type="primary">g7722</name>
    <name evidence="1" type="ORF">NpPPO83_00007722</name>
</gene>
<organism evidence="1 2">
    <name type="scientific">Neofusicoccum parvum</name>
    <dbReference type="NCBI Taxonomy" id="310453"/>
    <lineage>
        <taxon>Eukaryota</taxon>
        <taxon>Fungi</taxon>
        <taxon>Dikarya</taxon>
        <taxon>Ascomycota</taxon>
        <taxon>Pezizomycotina</taxon>
        <taxon>Dothideomycetes</taxon>
        <taxon>Dothideomycetes incertae sedis</taxon>
        <taxon>Botryosphaeriales</taxon>
        <taxon>Botryosphaeriaceae</taxon>
        <taxon>Neofusicoccum</taxon>
    </lineage>
</organism>
<comment type="caution">
    <text evidence="1">The sequence shown here is derived from an EMBL/GenBank/DDBJ whole genome shotgun (WGS) entry which is preliminary data.</text>
</comment>
<reference evidence="1" key="1">
    <citation type="submission" date="2024-09" db="EMBL/GenBank/DDBJ databases">
        <title>Draft Genome Sequences of Neofusicoccum parvum.</title>
        <authorList>
            <person name="Ashida A."/>
            <person name="Camagna M."/>
            <person name="Tanaka A."/>
            <person name="Takemoto D."/>
        </authorList>
    </citation>
    <scope>NUCLEOTIDE SEQUENCE</scope>
    <source>
        <strain evidence="1">PPO83</strain>
    </source>
</reference>
<name>A0ACB5SI28_9PEZI</name>
<protein>
    <submittedName>
        <fullName evidence="1">Uncharacterized protein</fullName>
    </submittedName>
</protein>
<dbReference type="Proteomes" id="UP001165186">
    <property type="component" value="Unassembled WGS sequence"/>
</dbReference>
<proteinExistence type="predicted"/>
<dbReference type="EMBL" id="BSXG01000102">
    <property type="protein sequence ID" value="GME42213.1"/>
    <property type="molecule type" value="Genomic_DNA"/>
</dbReference>
<evidence type="ECO:0000313" key="2">
    <source>
        <dbReference type="Proteomes" id="UP001165186"/>
    </source>
</evidence>
<keyword evidence="2" id="KW-1185">Reference proteome</keyword>
<sequence>MSHVKVAIVGASGETGKSIVCGLLESTTGFEVTALCRPSSIEKPGNLWLKGQGVKLIVVDTAGPQEELVKLLKGFDVVIATLGASALSQQIQLATASKLAGVGRFVPSAFSTVSPPKGVMGIRDQKEDVFNYIKKLQLPYTIIDVGWWYACVIPHVPSGRTDYARITSLIGDNIIPADGNVPIAVTDVHDIGRYVARIITDPRTLNKMVFAYNEVVTFNQVFESMEDRSSEHVDRNYISDGVLVNAIDETKERMQNDKTDQLAVYKSYWYQYFYSCGVRGDVANYVIIIHFATGDNTPYVAEYLGYLNAKDLYPDFKGLSLGKYLTDVLDGKAKQMYA</sequence>
<evidence type="ECO:0000313" key="1">
    <source>
        <dbReference type="EMBL" id="GME42213.1"/>
    </source>
</evidence>